<keyword evidence="9" id="KW-0689">Ribosomal protein</keyword>
<dbReference type="InterPro" id="IPR033100">
    <property type="entry name" value="Rrp45"/>
</dbReference>
<feature type="domain" description="Exoribonuclease phosphorolytic" evidence="7">
    <location>
        <begin position="35"/>
        <end position="166"/>
    </location>
</feature>
<organism evidence="9 10">
    <name type="scientific">Rhizoctonia solani</name>
    <dbReference type="NCBI Taxonomy" id="456999"/>
    <lineage>
        <taxon>Eukaryota</taxon>
        <taxon>Fungi</taxon>
        <taxon>Dikarya</taxon>
        <taxon>Basidiomycota</taxon>
        <taxon>Agaricomycotina</taxon>
        <taxon>Agaricomycetes</taxon>
        <taxon>Cantharellales</taxon>
        <taxon>Ceratobasidiaceae</taxon>
        <taxon>Rhizoctonia</taxon>
    </lineage>
</organism>
<dbReference type="Pfam" id="PF01138">
    <property type="entry name" value="RNase_PH"/>
    <property type="match status" value="1"/>
</dbReference>
<evidence type="ECO:0000256" key="5">
    <source>
        <dbReference type="ARBA" id="ARBA00022884"/>
    </source>
</evidence>
<keyword evidence="4" id="KW-0963">Cytoplasm</keyword>
<evidence type="ECO:0000256" key="2">
    <source>
        <dbReference type="ARBA" id="ARBA00004496"/>
    </source>
</evidence>
<keyword evidence="9" id="KW-0687">Ribonucleoprotein</keyword>
<dbReference type="InterPro" id="IPR020568">
    <property type="entry name" value="Ribosomal_Su5_D2-typ_SF"/>
</dbReference>
<name>A0A8H7HFI8_9AGAM</name>
<evidence type="ECO:0000313" key="9">
    <source>
        <dbReference type="EMBL" id="KAF8686498.1"/>
    </source>
</evidence>
<dbReference type="GO" id="GO:0034476">
    <property type="term" value="P:U5 snRNA 3'-end processing"/>
    <property type="evidence" value="ECO:0007669"/>
    <property type="project" value="TreeGrafter"/>
</dbReference>
<keyword evidence="6" id="KW-0539">Nucleus</keyword>
<protein>
    <submittedName>
        <fullName evidence="9">Ribosomal protein S5 domain 2-like protein</fullName>
    </submittedName>
</protein>
<accession>A0A8H7HFI8</accession>
<evidence type="ECO:0000256" key="1">
    <source>
        <dbReference type="ARBA" id="ARBA00004123"/>
    </source>
</evidence>
<dbReference type="PANTHER" id="PTHR11097">
    <property type="entry name" value="EXOSOME COMPLEX EXONUCLEASE RIBOSOMAL RNA PROCESSING PROTEIN"/>
    <property type="match status" value="1"/>
</dbReference>
<dbReference type="AlphaFoldDB" id="A0A8H7HFI8"/>
<dbReference type="Gene3D" id="3.30.230.70">
    <property type="entry name" value="GHMP Kinase, N-terminal domain"/>
    <property type="match status" value="1"/>
</dbReference>
<evidence type="ECO:0000259" key="7">
    <source>
        <dbReference type="Pfam" id="PF01138"/>
    </source>
</evidence>
<dbReference type="GO" id="GO:0034473">
    <property type="term" value="P:U1 snRNA 3'-end processing"/>
    <property type="evidence" value="ECO:0007669"/>
    <property type="project" value="TreeGrafter"/>
</dbReference>
<evidence type="ECO:0000313" key="10">
    <source>
        <dbReference type="Proteomes" id="UP000650582"/>
    </source>
</evidence>
<dbReference type="GO" id="GO:0000177">
    <property type="term" value="C:cytoplasmic exosome (RNase complex)"/>
    <property type="evidence" value="ECO:0007669"/>
    <property type="project" value="TreeGrafter"/>
</dbReference>
<dbReference type="InterPro" id="IPR015847">
    <property type="entry name" value="ExoRNase_PH_dom2"/>
</dbReference>
<dbReference type="GO" id="GO:0035925">
    <property type="term" value="F:mRNA 3'-UTR AU-rich region binding"/>
    <property type="evidence" value="ECO:0007669"/>
    <property type="project" value="TreeGrafter"/>
</dbReference>
<dbReference type="SUPFAM" id="SSF54211">
    <property type="entry name" value="Ribosomal protein S5 domain 2-like"/>
    <property type="match status" value="1"/>
</dbReference>
<keyword evidence="5" id="KW-0694">RNA-binding</keyword>
<dbReference type="GO" id="GO:0000176">
    <property type="term" value="C:nuclear exosome (RNase complex)"/>
    <property type="evidence" value="ECO:0007669"/>
    <property type="project" value="TreeGrafter"/>
</dbReference>
<evidence type="ECO:0000256" key="6">
    <source>
        <dbReference type="ARBA" id="ARBA00023242"/>
    </source>
</evidence>
<dbReference type="SUPFAM" id="SSF55666">
    <property type="entry name" value="Ribonuclease PH domain 2-like"/>
    <property type="match status" value="1"/>
</dbReference>
<evidence type="ECO:0000259" key="8">
    <source>
        <dbReference type="Pfam" id="PF03725"/>
    </source>
</evidence>
<evidence type="ECO:0000256" key="4">
    <source>
        <dbReference type="ARBA" id="ARBA00022490"/>
    </source>
</evidence>
<dbReference type="GO" id="GO:0071035">
    <property type="term" value="P:nuclear polyadenylation-dependent rRNA catabolic process"/>
    <property type="evidence" value="ECO:0007669"/>
    <property type="project" value="TreeGrafter"/>
</dbReference>
<dbReference type="GO" id="GO:0000467">
    <property type="term" value="P:exonucleolytic trimming to generate mature 3'-end of 5.8S rRNA from tricistronic rRNA transcript (SSU-rRNA, 5.8S rRNA, LSU-rRNA)"/>
    <property type="evidence" value="ECO:0007669"/>
    <property type="project" value="TreeGrafter"/>
</dbReference>
<comment type="subcellular location">
    <subcellularLocation>
        <location evidence="2">Cytoplasm</location>
    </subcellularLocation>
    <subcellularLocation>
        <location evidence="1">Nucleus</location>
    </subcellularLocation>
</comment>
<dbReference type="GO" id="GO:0016075">
    <property type="term" value="P:rRNA catabolic process"/>
    <property type="evidence" value="ECO:0007669"/>
    <property type="project" value="TreeGrafter"/>
</dbReference>
<proteinExistence type="inferred from homology"/>
<dbReference type="GO" id="GO:0071038">
    <property type="term" value="P:TRAMP-dependent tRNA surveillance pathway"/>
    <property type="evidence" value="ECO:0007669"/>
    <property type="project" value="TreeGrafter"/>
</dbReference>
<dbReference type="InterPro" id="IPR036345">
    <property type="entry name" value="ExoRNase_PH_dom2_sf"/>
</dbReference>
<gene>
    <name evidence="9" type="ORF">RHS04_00194</name>
</gene>
<dbReference type="GO" id="GO:0005840">
    <property type="term" value="C:ribosome"/>
    <property type="evidence" value="ECO:0007669"/>
    <property type="project" value="UniProtKB-KW"/>
</dbReference>
<sequence length="318" mass="34996">MPREVEPPTLQSDFVLTSLRASPPIRVDGRSPMQARDPELTFGDSLGWVECRMGKTSALANVSATMTRPRPDRPYEGTVTIHTELSPMAAAIYDAGRSSEEEVILTRMIEKIIRRSEAVDREALCILAGQQVWALRLTIHVLSDEGNMLDCACLAAVTALRHFRRPDVEVVGDEVIIHDPEERAPVPLSLHHTPYCVSFTFLDEDLPVLDPNHLETQTSLSSLSLALTPARELCTVQKAGGLALDADEMLRLVDIAAGRAKELNSLVEKRLKEDLAMRGCKPAGVPSSVAVPGLHKSKSSRTIRFAQRTQLYLKSENS</sequence>
<dbReference type="PANTHER" id="PTHR11097:SF14">
    <property type="entry name" value="EXOSOME COMPLEX COMPONENT RRP45"/>
    <property type="match status" value="1"/>
</dbReference>
<dbReference type="InterPro" id="IPR001247">
    <property type="entry name" value="ExoRNase_PH_dom1"/>
</dbReference>
<dbReference type="EMBL" id="JACYCC010000010">
    <property type="protein sequence ID" value="KAF8686498.1"/>
    <property type="molecule type" value="Genomic_DNA"/>
</dbReference>
<dbReference type="CDD" id="cd11368">
    <property type="entry name" value="RNase_PH_RRP45"/>
    <property type="match status" value="1"/>
</dbReference>
<comment type="similarity">
    <text evidence="3">Belongs to the RNase PH family.</text>
</comment>
<dbReference type="Pfam" id="PF03725">
    <property type="entry name" value="RNase_PH_C"/>
    <property type="match status" value="1"/>
</dbReference>
<dbReference type="GO" id="GO:0034475">
    <property type="term" value="P:U4 snRNA 3'-end processing"/>
    <property type="evidence" value="ECO:0007669"/>
    <property type="project" value="TreeGrafter"/>
</dbReference>
<evidence type="ECO:0000256" key="3">
    <source>
        <dbReference type="ARBA" id="ARBA00006678"/>
    </source>
</evidence>
<dbReference type="InterPro" id="IPR027408">
    <property type="entry name" value="PNPase/RNase_PH_dom_sf"/>
</dbReference>
<reference evidence="9" key="1">
    <citation type="submission" date="2020-09" db="EMBL/GenBank/DDBJ databases">
        <title>Comparative genome analyses of four rice-infecting Rhizoctonia solani isolates reveal extensive enrichment of homogalacturonan modification genes.</title>
        <authorList>
            <person name="Lee D.-Y."/>
            <person name="Jeon J."/>
            <person name="Kim K.-T."/>
            <person name="Cheong K."/>
            <person name="Song H."/>
            <person name="Choi G."/>
            <person name="Ko J."/>
            <person name="Opiyo S.O."/>
            <person name="Zuo S."/>
            <person name="Madhav S."/>
            <person name="Lee Y.-H."/>
            <person name="Wang G.-L."/>
        </authorList>
    </citation>
    <scope>NUCLEOTIDE SEQUENCE</scope>
    <source>
        <strain evidence="9">AG1-IA YN-7</strain>
    </source>
</reference>
<feature type="domain" description="Exoribonuclease phosphorolytic" evidence="8">
    <location>
        <begin position="193"/>
        <end position="257"/>
    </location>
</feature>
<dbReference type="GO" id="GO:0071028">
    <property type="term" value="P:nuclear mRNA surveillance"/>
    <property type="evidence" value="ECO:0007669"/>
    <property type="project" value="TreeGrafter"/>
</dbReference>
<dbReference type="Proteomes" id="UP000650582">
    <property type="component" value="Unassembled WGS sequence"/>
</dbReference>
<dbReference type="InterPro" id="IPR050590">
    <property type="entry name" value="Exosome_comp_Rrp42_subfam"/>
</dbReference>
<comment type="caution">
    <text evidence="9">The sequence shown here is derived from an EMBL/GenBank/DDBJ whole genome shotgun (WGS) entry which is preliminary data.</text>
</comment>